<dbReference type="PROSITE" id="PS00455">
    <property type="entry name" value="AMP_BINDING"/>
    <property type="match status" value="1"/>
</dbReference>
<dbReference type="Proteomes" id="UP000271241">
    <property type="component" value="Unassembled WGS sequence"/>
</dbReference>
<sequence>MVIYRSPLANVPAVEEDLYHYLFESTDKPADNAVMYVDPDSRVSCTFGSLRTQVRCFADALRSKFGARRGDVIAFILPNSMEFPLLLFGAIAAGLTVTAVNPAYPADDAVHQLQDSDARFLVADHATMEASLHIASAANIPEDRVLMVGAPMEKEEHQHGWKALDVFMEGARANTPARLPRCELKTTAAVICYTSGTTGKSKGAMITHSNIVNRLECYKQFDCPYYARFSQPLVQISYLPFYHIFGVVTGILMPFQRRSPVVIMRQYQLERLLSLTQEYRVQLLYVVPPICVSLATSPLVDKYDLSCLREIISASAPLAQELIDTVHRRLNIDVRQQYGMTEMTMMTHATLPEQSNQANVGVLMANTEAKLIDSEGRELPAGATGELCIRSTGNIIGYRNNPEATAATIDTDGYIHTGDIASVDEQGRFQIVDRIKEVIKYKGFQVAPTELEDLLCTHEAVSDAVVVPVEQPLQGTELPKALVVLNANYVGKIDPQDLAQYIADRVVAYKKLRGGVEFIDAIPYSPAGKKLRRVLRERENSPIGIASGVAMGNSTA</sequence>
<dbReference type="OrthoDB" id="1898221at2759"/>
<dbReference type="InterPro" id="IPR045851">
    <property type="entry name" value="AMP-bd_C_sf"/>
</dbReference>
<dbReference type="PANTHER" id="PTHR24096">
    <property type="entry name" value="LONG-CHAIN-FATTY-ACID--COA LIGASE"/>
    <property type="match status" value="1"/>
</dbReference>
<comment type="similarity">
    <text evidence="1">Belongs to the ATP-dependent AMP-binding enzyme family.</text>
</comment>
<reference evidence="6" key="1">
    <citation type="journal article" date="2018" name="Nat. Microbiol.">
        <title>Leveraging single-cell genomics to expand the fungal tree of life.</title>
        <authorList>
            <person name="Ahrendt S.R."/>
            <person name="Quandt C.A."/>
            <person name="Ciobanu D."/>
            <person name="Clum A."/>
            <person name="Salamov A."/>
            <person name="Andreopoulos B."/>
            <person name="Cheng J.F."/>
            <person name="Woyke T."/>
            <person name="Pelin A."/>
            <person name="Henrissat B."/>
            <person name="Reynolds N.K."/>
            <person name="Benny G.L."/>
            <person name="Smith M.E."/>
            <person name="James T.Y."/>
            <person name="Grigoriev I.V."/>
        </authorList>
    </citation>
    <scope>NUCLEOTIDE SEQUENCE [LARGE SCALE GENOMIC DNA]</scope>
    <source>
        <strain evidence="6">RSA 1356</strain>
    </source>
</reference>
<dbReference type="InterPro" id="IPR042099">
    <property type="entry name" value="ANL_N_sf"/>
</dbReference>
<proteinExistence type="inferred from homology"/>
<evidence type="ECO:0000256" key="1">
    <source>
        <dbReference type="ARBA" id="ARBA00006432"/>
    </source>
</evidence>
<evidence type="ECO:0000313" key="6">
    <source>
        <dbReference type="Proteomes" id="UP000271241"/>
    </source>
</evidence>
<evidence type="ECO:0000313" key="5">
    <source>
        <dbReference type="EMBL" id="RKP08852.1"/>
    </source>
</evidence>
<protein>
    <submittedName>
        <fullName evidence="5">Putative phenylacetyl-CoA ligase</fullName>
    </submittedName>
</protein>
<dbReference type="EMBL" id="KZ992564">
    <property type="protein sequence ID" value="RKP08852.1"/>
    <property type="molecule type" value="Genomic_DNA"/>
</dbReference>
<dbReference type="InterPro" id="IPR020845">
    <property type="entry name" value="AMP-binding_CS"/>
</dbReference>
<dbReference type="Gene3D" id="3.30.300.30">
    <property type="match status" value="1"/>
</dbReference>
<keyword evidence="6" id="KW-1185">Reference proteome</keyword>
<dbReference type="SUPFAM" id="SSF56801">
    <property type="entry name" value="Acetyl-CoA synthetase-like"/>
    <property type="match status" value="1"/>
</dbReference>
<dbReference type="Pfam" id="PF00501">
    <property type="entry name" value="AMP-binding"/>
    <property type="match status" value="1"/>
</dbReference>
<organism evidence="5 6">
    <name type="scientific">Thamnocephalis sphaerospora</name>
    <dbReference type="NCBI Taxonomy" id="78915"/>
    <lineage>
        <taxon>Eukaryota</taxon>
        <taxon>Fungi</taxon>
        <taxon>Fungi incertae sedis</taxon>
        <taxon>Zoopagomycota</taxon>
        <taxon>Zoopagomycotina</taxon>
        <taxon>Zoopagomycetes</taxon>
        <taxon>Zoopagales</taxon>
        <taxon>Sigmoideomycetaceae</taxon>
        <taxon>Thamnocephalis</taxon>
    </lineage>
</organism>
<evidence type="ECO:0000256" key="2">
    <source>
        <dbReference type="ARBA" id="ARBA00022598"/>
    </source>
</evidence>
<dbReference type="InterPro" id="IPR025110">
    <property type="entry name" value="AMP-bd_C"/>
</dbReference>
<dbReference type="GO" id="GO:0016405">
    <property type="term" value="F:CoA-ligase activity"/>
    <property type="evidence" value="ECO:0007669"/>
    <property type="project" value="TreeGrafter"/>
</dbReference>
<dbReference type="Pfam" id="PF13193">
    <property type="entry name" value="AMP-binding_C"/>
    <property type="match status" value="1"/>
</dbReference>
<feature type="domain" description="AMP-binding enzyme C-terminal" evidence="4">
    <location>
        <begin position="450"/>
        <end position="529"/>
    </location>
</feature>
<dbReference type="PANTHER" id="PTHR24096:SF149">
    <property type="entry name" value="AMP-BINDING DOMAIN-CONTAINING PROTEIN-RELATED"/>
    <property type="match status" value="1"/>
</dbReference>
<evidence type="ECO:0000259" key="4">
    <source>
        <dbReference type="Pfam" id="PF13193"/>
    </source>
</evidence>
<dbReference type="Gene3D" id="3.40.50.12780">
    <property type="entry name" value="N-terminal domain of ligase-like"/>
    <property type="match status" value="1"/>
</dbReference>
<evidence type="ECO:0000259" key="3">
    <source>
        <dbReference type="Pfam" id="PF00501"/>
    </source>
</evidence>
<dbReference type="AlphaFoldDB" id="A0A4P9XSA6"/>
<feature type="domain" description="AMP-dependent synthetase/ligase" evidence="3">
    <location>
        <begin position="29"/>
        <end position="398"/>
    </location>
</feature>
<accession>A0A4P9XSA6</accession>
<dbReference type="InterPro" id="IPR000873">
    <property type="entry name" value="AMP-dep_synth/lig_dom"/>
</dbReference>
<dbReference type="STRING" id="78915.A0A4P9XSA6"/>
<gene>
    <name evidence="5" type="ORF">THASP1DRAFT_29357</name>
</gene>
<name>A0A4P9XSA6_9FUNG</name>
<keyword evidence="2 5" id="KW-0436">Ligase</keyword>